<dbReference type="Proteomes" id="UP000325577">
    <property type="component" value="Linkage Group LG4"/>
</dbReference>
<proteinExistence type="predicted"/>
<dbReference type="AlphaFoldDB" id="A0A5J5A1L1"/>
<dbReference type="EMBL" id="CM018047">
    <property type="protein sequence ID" value="KAA8524169.1"/>
    <property type="molecule type" value="Genomic_DNA"/>
</dbReference>
<accession>A0A5J5A1L1</accession>
<protein>
    <submittedName>
        <fullName evidence="1">Uncharacterized protein</fullName>
    </submittedName>
</protein>
<evidence type="ECO:0000313" key="2">
    <source>
        <dbReference type="Proteomes" id="UP000325577"/>
    </source>
</evidence>
<sequence>MWCLTTRQVTPLAPSAVLCASSTRSMRLSNEGPAPTSLAAAIQFIKARQIFDRHGNQTVERITLVLRRLVDRRDSDDSSAGGCGGEGDVVTIAGVFETGQSKSSKPKSKLKRGVRMDVSSCEVALLSKPVSEEDD</sequence>
<gene>
    <name evidence="1" type="ORF">F0562_010400</name>
</gene>
<name>A0A5J5A1L1_9ASTE</name>
<evidence type="ECO:0000313" key="1">
    <source>
        <dbReference type="EMBL" id="KAA8524169.1"/>
    </source>
</evidence>
<keyword evidence="2" id="KW-1185">Reference proteome</keyword>
<organism evidence="1 2">
    <name type="scientific">Nyssa sinensis</name>
    <dbReference type="NCBI Taxonomy" id="561372"/>
    <lineage>
        <taxon>Eukaryota</taxon>
        <taxon>Viridiplantae</taxon>
        <taxon>Streptophyta</taxon>
        <taxon>Embryophyta</taxon>
        <taxon>Tracheophyta</taxon>
        <taxon>Spermatophyta</taxon>
        <taxon>Magnoliopsida</taxon>
        <taxon>eudicotyledons</taxon>
        <taxon>Gunneridae</taxon>
        <taxon>Pentapetalae</taxon>
        <taxon>asterids</taxon>
        <taxon>Cornales</taxon>
        <taxon>Nyssaceae</taxon>
        <taxon>Nyssa</taxon>
    </lineage>
</organism>
<reference evidence="1 2" key="1">
    <citation type="submission" date="2019-09" db="EMBL/GenBank/DDBJ databases">
        <title>A chromosome-level genome assembly of the Chinese tupelo Nyssa sinensis.</title>
        <authorList>
            <person name="Yang X."/>
            <person name="Kang M."/>
            <person name="Yang Y."/>
            <person name="Xiong H."/>
            <person name="Wang M."/>
            <person name="Zhang Z."/>
            <person name="Wang Z."/>
            <person name="Wu H."/>
            <person name="Ma T."/>
            <person name="Liu J."/>
            <person name="Xi Z."/>
        </authorList>
    </citation>
    <scope>NUCLEOTIDE SEQUENCE [LARGE SCALE GENOMIC DNA]</scope>
    <source>
        <strain evidence="1">J267</strain>
        <tissue evidence="1">Leaf</tissue>
    </source>
</reference>